<sequence>PLPFSKADAKVGLFRIRTKYIFQFFPIFLKLFPNSLISKDVVEHKTEQGTG</sequence>
<dbReference type="Proteomes" id="UP000010321">
    <property type="component" value="Unassembled WGS sequence"/>
</dbReference>
<keyword evidence="2" id="KW-1185">Reference proteome</keyword>
<comment type="caution">
    <text evidence="1">The sequence shown here is derived from an EMBL/GenBank/DDBJ whole genome shotgun (WGS) entry which is preliminary data.</text>
</comment>
<evidence type="ECO:0000313" key="2">
    <source>
        <dbReference type="Proteomes" id="UP000010321"/>
    </source>
</evidence>
<proteinExistence type="predicted"/>
<gene>
    <name evidence="1" type="ORF">HMPREF9445_02207</name>
</gene>
<name>A0ABN0CM60_9BACE</name>
<reference evidence="1 2" key="1">
    <citation type="submission" date="2011-02" db="EMBL/GenBank/DDBJ databases">
        <authorList>
            <person name="Weinstock G."/>
            <person name="Sodergren E."/>
            <person name="Clifton S."/>
            <person name="Fulton L."/>
            <person name="Fulton B."/>
            <person name="Courtney L."/>
            <person name="Fronick C."/>
            <person name="Harrison M."/>
            <person name="Strong C."/>
            <person name="Farmer C."/>
            <person name="Delahaunty K."/>
            <person name="Markovic C."/>
            <person name="Hall O."/>
            <person name="Minx P."/>
            <person name="Tomlinson C."/>
            <person name="Mitreva M."/>
            <person name="Hou S."/>
            <person name="Chen J."/>
            <person name="Wollam A."/>
            <person name="Pepin K.H."/>
            <person name="Johnson M."/>
            <person name="Bhonagiri V."/>
            <person name="Zhang X."/>
            <person name="Suruliraj S."/>
            <person name="Warren W."/>
            <person name="Chinwalla A."/>
            <person name="Mardis E.R."/>
            <person name="Wilson R.K."/>
        </authorList>
    </citation>
    <scope>NUCLEOTIDE SEQUENCE [LARGE SCALE GENOMIC DNA]</scope>
    <source>
        <strain evidence="1 2">YIT 12056</strain>
    </source>
</reference>
<protein>
    <submittedName>
        <fullName evidence="1">Uncharacterized protein</fullName>
    </submittedName>
</protein>
<accession>A0ABN0CM60</accession>
<evidence type="ECO:0000313" key="1">
    <source>
        <dbReference type="EMBL" id="EGF50984.1"/>
    </source>
</evidence>
<feature type="non-terminal residue" evidence="1">
    <location>
        <position position="1"/>
    </location>
</feature>
<dbReference type="EMBL" id="AFBM01000024">
    <property type="protein sequence ID" value="EGF50984.1"/>
    <property type="molecule type" value="Genomic_DNA"/>
</dbReference>
<organism evidence="1 2">
    <name type="scientific">Bacteroides clarus YIT 12056</name>
    <dbReference type="NCBI Taxonomy" id="762984"/>
    <lineage>
        <taxon>Bacteria</taxon>
        <taxon>Pseudomonadati</taxon>
        <taxon>Bacteroidota</taxon>
        <taxon>Bacteroidia</taxon>
        <taxon>Bacteroidales</taxon>
        <taxon>Bacteroidaceae</taxon>
        <taxon>Bacteroides</taxon>
    </lineage>
</organism>